<proteinExistence type="inferred from homology"/>
<comment type="similarity">
    <text evidence="1">Belongs to the metallo-dependent hydrolases superfamily. Adenosine and AMP deaminases family.</text>
</comment>
<dbReference type="Gene3D" id="3.20.20.140">
    <property type="entry name" value="Metal-dependent hydrolases"/>
    <property type="match status" value="1"/>
</dbReference>
<dbReference type="Proteomes" id="UP000629468">
    <property type="component" value="Unassembled WGS sequence"/>
</dbReference>
<reference evidence="2 3" key="1">
    <citation type="journal article" name="Sci. Rep.">
        <title>Telomere-to-telomere assembled and centromere annotated genomes of the two main subspecies of the button mushroom Agaricus bisporus reveal especially polymorphic chromosome ends.</title>
        <authorList>
            <person name="Sonnenberg A.S.M."/>
            <person name="Sedaghat-Telgerd N."/>
            <person name="Lavrijssen B."/>
            <person name="Ohm R.A."/>
            <person name="Hendrickx P.M."/>
            <person name="Scholtmeijer K."/>
            <person name="Baars J.J.P."/>
            <person name="van Peer A."/>
        </authorList>
    </citation>
    <scope>NUCLEOTIDE SEQUENCE [LARGE SCALE GENOMIC DNA]</scope>
    <source>
        <strain evidence="2 3">H119_p4</strain>
    </source>
</reference>
<evidence type="ECO:0008006" key="4">
    <source>
        <dbReference type="Google" id="ProtNLM"/>
    </source>
</evidence>
<evidence type="ECO:0000313" key="3">
    <source>
        <dbReference type="Proteomes" id="UP000629468"/>
    </source>
</evidence>
<comment type="caution">
    <text evidence="2">The sequence shown here is derived from an EMBL/GenBank/DDBJ whole genome shotgun (WGS) entry which is preliminary data.</text>
</comment>
<dbReference type="AlphaFoldDB" id="A0A8H7FBV3"/>
<dbReference type="GO" id="GO:0046033">
    <property type="term" value="P:AMP metabolic process"/>
    <property type="evidence" value="ECO:0007669"/>
    <property type="project" value="TreeGrafter"/>
</dbReference>
<evidence type="ECO:0000313" key="2">
    <source>
        <dbReference type="EMBL" id="KAF7784889.1"/>
    </source>
</evidence>
<dbReference type="SUPFAM" id="SSF51556">
    <property type="entry name" value="Metallo-dependent hydrolases"/>
    <property type="match status" value="1"/>
</dbReference>
<evidence type="ECO:0000256" key="1">
    <source>
        <dbReference type="ARBA" id="ARBA00006676"/>
    </source>
</evidence>
<accession>A0A8H7FBV3</accession>
<dbReference type="GO" id="GO:0005829">
    <property type="term" value="C:cytosol"/>
    <property type="evidence" value="ECO:0007669"/>
    <property type="project" value="TreeGrafter"/>
</dbReference>
<dbReference type="InterPro" id="IPR006329">
    <property type="entry name" value="AMPD"/>
</dbReference>
<organism evidence="2 3">
    <name type="scientific">Agaricus bisporus var. burnettii</name>
    <dbReference type="NCBI Taxonomy" id="192524"/>
    <lineage>
        <taxon>Eukaryota</taxon>
        <taxon>Fungi</taxon>
        <taxon>Dikarya</taxon>
        <taxon>Basidiomycota</taxon>
        <taxon>Agaricomycotina</taxon>
        <taxon>Agaricomycetes</taxon>
        <taxon>Agaricomycetidae</taxon>
        <taxon>Agaricales</taxon>
        <taxon>Agaricineae</taxon>
        <taxon>Agaricaceae</taxon>
        <taxon>Agaricus</taxon>
    </lineage>
</organism>
<dbReference type="InterPro" id="IPR032466">
    <property type="entry name" value="Metal_Hydrolase"/>
</dbReference>
<dbReference type="EMBL" id="JABXXO010000001">
    <property type="protein sequence ID" value="KAF7784889.1"/>
    <property type="molecule type" value="Genomic_DNA"/>
</dbReference>
<dbReference type="GO" id="GO:0032264">
    <property type="term" value="P:IMP salvage"/>
    <property type="evidence" value="ECO:0007669"/>
    <property type="project" value="InterPro"/>
</dbReference>
<sequence>MSQRRIKKSIQRWRYPRVFVPEKSREYDFDVTSSDANLTQRSVMEDLHCENGSPTAETSEGLLSSVAPSCEQAKLLQGLQKCLQLRDKYMCKALQRLGDDPRDYDGVILGNDFLNVGISDMRLDGDASPNRNHLHQELKPWKIYPKPPISTRQRLKDDDDLYNEDEMDAEFHFEECEIPREHPWTFKLHEGVYQVFRAFEGEEALEPAFEIPSVGEYYKDFDYILGVMSDDATRDLSLQRLKYLQSKFMIYSTLNERQEVADVKARRGAQRDFYSLQKVDTHIHHTGSTNQKHLLRFIKSKLKRCPKDVVAFRDGHELTLEQVFESLKVTAYDR</sequence>
<dbReference type="PANTHER" id="PTHR11359:SF0">
    <property type="entry name" value="AMP DEAMINASE"/>
    <property type="match status" value="1"/>
</dbReference>
<dbReference type="GO" id="GO:0003876">
    <property type="term" value="F:AMP deaminase activity"/>
    <property type="evidence" value="ECO:0007669"/>
    <property type="project" value="InterPro"/>
</dbReference>
<dbReference type="PANTHER" id="PTHR11359">
    <property type="entry name" value="AMP DEAMINASE"/>
    <property type="match status" value="1"/>
</dbReference>
<protein>
    <recommendedName>
        <fullName evidence="4">AMP deaminase</fullName>
    </recommendedName>
</protein>
<gene>
    <name evidence="2" type="ORF">Agabi119p4_1054</name>
</gene>
<dbReference type="Pfam" id="PF19326">
    <property type="entry name" value="AMP_deaminase"/>
    <property type="match status" value="1"/>
</dbReference>
<name>A0A8H7FBV3_AGABI</name>